<dbReference type="AlphaFoldDB" id="C6VY83"/>
<sequence length="304" mass="34414">MKNILVVNYSQSGQLNEIIDQFLKPFDPETVERLEIFPAKPFVFPWTSDEFFDKMPECVQEDVIELRPLHFGAEKYDLIVLGYQPWFLSPSLPVTSLLKNEAFKRVASGGTPIMTVIGGRNMWLNSQESIKKLIAEAGGKLVGNIPLMDRVSNLVSAVTILHWMLTGRKDKKWGIFPKPGVSDEDIRSASRFGAIVKQAYDNRNYAGLQKEIMATGLITIPTDILFIEGRAKKLFRIWANLIKTKGTTPEKRKRLVGFFKYYLLVALFMVAPVLVTAYRLLIAPFAANAIKKKKEYFCGVETKS</sequence>
<keyword evidence="3" id="KW-1185">Reference proteome</keyword>
<gene>
    <name evidence="2" type="ordered locus">Dfer_5796</name>
</gene>
<name>C6VY83_DYAFD</name>
<dbReference type="STRING" id="471854.Dfer_5796"/>
<evidence type="ECO:0008006" key="4">
    <source>
        <dbReference type="Google" id="ProtNLM"/>
    </source>
</evidence>
<evidence type="ECO:0000313" key="3">
    <source>
        <dbReference type="Proteomes" id="UP000002011"/>
    </source>
</evidence>
<keyword evidence="1" id="KW-0812">Transmembrane</keyword>
<keyword evidence="1" id="KW-1133">Transmembrane helix</keyword>
<accession>C6VY83</accession>
<dbReference type="HOGENOM" id="CLU_923775_0_0_10"/>
<dbReference type="OrthoDB" id="4547866at2"/>
<evidence type="ECO:0000313" key="2">
    <source>
        <dbReference type="EMBL" id="ACT96984.1"/>
    </source>
</evidence>
<dbReference type="Proteomes" id="UP000002011">
    <property type="component" value="Chromosome"/>
</dbReference>
<dbReference type="RefSeq" id="WP_015815224.1">
    <property type="nucleotide sequence ID" value="NC_013037.1"/>
</dbReference>
<reference evidence="2 3" key="1">
    <citation type="journal article" date="2009" name="Stand. Genomic Sci.">
        <title>Complete genome sequence of Dyadobacter fermentans type strain (NS114).</title>
        <authorList>
            <person name="Lang E."/>
            <person name="Lapidus A."/>
            <person name="Chertkov O."/>
            <person name="Brettin T."/>
            <person name="Detter J.C."/>
            <person name="Han C."/>
            <person name="Copeland A."/>
            <person name="Glavina Del Rio T."/>
            <person name="Nolan M."/>
            <person name="Chen F."/>
            <person name="Lucas S."/>
            <person name="Tice H."/>
            <person name="Cheng J.F."/>
            <person name="Land M."/>
            <person name="Hauser L."/>
            <person name="Chang Y.J."/>
            <person name="Jeffries C.D."/>
            <person name="Kopitz M."/>
            <person name="Bruce D."/>
            <person name="Goodwin L."/>
            <person name="Pitluck S."/>
            <person name="Ovchinnikova G."/>
            <person name="Pati A."/>
            <person name="Ivanova N."/>
            <person name="Mavrommatis K."/>
            <person name="Chen A."/>
            <person name="Palaniappan K."/>
            <person name="Chain P."/>
            <person name="Bristow J."/>
            <person name="Eisen J.A."/>
            <person name="Markowitz V."/>
            <person name="Hugenholtz P."/>
            <person name="Goker M."/>
            <person name="Rohde M."/>
            <person name="Kyrpides N.C."/>
            <person name="Klenk H.P."/>
        </authorList>
    </citation>
    <scope>NUCLEOTIDE SEQUENCE [LARGE SCALE GENOMIC DNA]</scope>
    <source>
        <strain evidence="3">ATCC 700827 / DSM 18053 / CIP 107007 / KCTC 52180 / NS114</strain>
    </source>
</reference>
<dbReference type="eggNOG" id="COG0716">
    <property type="taxonomic scope" value="Bacteria"/>
</dbReference>
<keyword evidence="1" id="KW-0472">Membrane</keyword>
<dbReference type="InterPro" id="IPR029039">
    <property type="entry name" value="Flavoprotein-like_sf"/>
</dbReference>
<organism evidence="2 3">
    <name type="scientific">Dyadobacter fermentans (strain ATCC 700827 / DSM 18053 / CIP 107007 / KCTC 52180 / NS114)</name>
    <dbReference type="NCBI Taxonomy" id="471854"/>
    <lineage>
        <taxon>Bacteria</taxon>
        <taxon>Pseudomonadati</taxon>
        <taxon>Bacteroidota</taxon>
        <taxon>Cytophagia</taxon>
        <taxon>Cytophagales</taxon>
        <taxon>Spirosomataceae</taxon>
        <taxon>Dyadobacter</taxon>
    </lineage>
</organism>
<proteinExistence type="predicted"/>
<protein>
    <recommendedName>
        <fullName evidence="4">Dialkylrecorsinol condensing enzyme DarA</fullName>
    </recommendedName>
</protein>
<dbReference type="KEGG" id="dfe:Dfer_5796"/>
<feature type="transmembrane region" description="Helical" evidence="1">
    <location>
        <begin position="261"/>
        <end position="281"/>
    </location>
</feature>
<evidence type="ECO:0000256" key="1">
    <source>
        <dbReference type="SAM" id="Phobius"/>
    </source>
</evidence>
<dbReference type="Gene3D" id="3.40.50.360">
    <property type="match status" value="1"/>
</dbReference>
<dbReference type="EMBL" id="CP001619">
    <property type="protein sequence ID" value="ACT96984.1"/>
    <property type="molecule type" value="Genomic_DNA"/>
</dbReference>